<dbReference type="RefSeq" id="WP_139026810.1">
    <property type="nucleotide sequence ID" value="NZ_VDBS01000048.1"/>
</dbReference>
<protein>
    <submittedName>
        <fullName evidence="1">Uncharacterized protein</fullName>
    </submittedName>
</protein>
<comment type="caution">
    <text evidence="1">The sequence shown here is derived from an EMBL/GenBank/DDBJ whole genome shotgun (WGS) entry which is preliminary data.</text>
</comment>
<evidence type="ECO:0000313" key="2">
    <source>
        <dbReference type="Proteomes" id="UP000306813"/>
    </source>
</evidence>
<proteinExistence type="predicted"/>
<name>A0AAX2UHS7_9BACT</name>
<organism evidence="1 2">
    <name type="scientific">Campylobacter helveticus</name>
    <dbReference type="NCBI Taxonomy" id="28898"/>
    <lineage>
        <taxon>Bacteria</taxon>
        <taxon>Pseudomonadati</taxon>
        <taxon>Campylobacterota</taxon>
        <taxon>Epsilonproteobacteria</taxon>
        <taxon>Campylobacterales</taxon>
        <taxon>Campylobacteraceae</taxon>
        <taxon>Campylobacter</taxon>
    </lineage>
</organism>
<reference evidence="1 2" key="1">
    <citation type="submission" date="2019-05" db="EMBL/GenBank/DDBJ databases">
        <title>Draft genomes of eight strains of Campylobacter helveticus isolated from cats and a dog in New Zealand.</title>
        <authorList>
            <person name="Bojanic K."/>
            <person name="Midwinter A.C."/>
            <person name="Biggs P.J."/>
            <person name="Acke E."/>
            <person name="Cornelius A.J."/>
            <person name="Marshall J.C."/>
        </authorList>
    </citation>
    <scope>NUCLEOTIDE SEQUENCE [LARGE SCALE GENOMIC DNA]</scope>
    <source>
        <strain evidence="1 2">ACP123b</strain>
    </source>
</reference>
<evidence type="ECO:0000313" key="1">
    <source>
        <dbReference type="EMBL" id="TNB56892.1"/>
    </source>
</evidence>
<dbReference type="Proteomes" id="UP000306813">
    <property type="component" value="Unassembled WGS sequence"/>
</dbReference>
<dbReference type="AlphaFoldDB" id="A0AAX2UHS7"/>
<accession>A0AAX2UHS7</accession>
<gene>
    <name evidence="1" type="ORF">FDW42_06370</name>
</gene>
<dbReference type="EMBL" id="VDBS01000048">
    <property type="protein sequence ID" value="TNB56892.1"/>
    <property type="molecule type" value="Genomic_DNA"/>
</dbReference>
<sequence>MKKLILNYNQALNESQKDPNAFIYLNEAKEKLIKALSRKQLVKAFVKQLRNPFRGEELNGTFFILDETFYPKERKIKRLYELEIKRLRLIFARDFKIQGFFNESDEERFFDALSFKTITPYFLDLKEYPYLENKIMLKDSITTAKQKLKEAQSQGGRS</sequence>